<evidence type="ECO:0000256" key="5">
    <source>
        <dbReference type="ARBA" id="ARBA00023242"/>
    </source>
</evidence>
<comment type="caution">
    <text evidence="8">The sequence shown here is derived from an EMBL/GenBank/DDBJ whole genome shotgun (WGS) entry which is preliminary data.</text>
</comment>
<organism evidence="8 9">
    <name type="scientific">Laodelphax striatellus</name>
    <name type="common">Small brown planthopper</name>
    <name type="synonym">Delphax striatella</name>
    <dbReference type="NCBI Taxonomy" id="195883"/>
    <lineage>
        <taxon>Eukaryota</taxon>
        <taxon>Metazoa</taxon>
        <taxon>Ecdysozoa</taxon>
        <taxon>Arthropoda</taxon>
        <taxon>Hexapoda</taxon>
        <taxon>Insecta</taxon>
        <taxon>Pterygota</taxon>
        <taxon>Neoptera</taxon>
        <taxon>Paraneoptera</taxon>
        <taxon>Hemiptera</taxon>
        <taxon>Auchenorrhyncha</taxon>
        <taxon>Fulgoroidea</taxon>
        <taxon>Delphacidae</taxon>
        <taxon>Criomorphinae</taxon>
        <taxon>Laodelphax</taxon>
    </lineage>
</organism>
<dbReference type="SMART" id="SM00662">
    <property type="entry name" value="RPOLD"/>
    <property type="match status" value="1"/>
</dbReference>
<keyword evidence="9" id="KW-1185">Reference proteome</keyword>
<dbReference type="STRING" id="195883.A0A482WK73"/>
<dbReference type="GO" id="GO:0006351">
    <property type="term" value="P:DNA-templated transcription"/>
    <property type="evidence" value="ECO:0007669"/>
    <property type="project" value="InterPro"/>
</dbReference>
<feature type="domain" description="DNA-directed RNA polymerase RpoA/D/Rpb3-type" evidence="7">
    <location>
        <begin position="44"/>
        <end position="322"/>
    </location>
</feature>
<dbReference type="FunFam" id="2.170.120.12:FF:000003">
    <property type="entry name" value="Dna-directed rna polymerases i and iii subunit"/>
    <property type="match status" value="1"/>
</dbReference>
<dbReference type="OrthoDB" id="270173at2759"/>
<dbReference type="AlphaFoldDB" id="A0A482WK73"/>
<dbReference type="GO" id="GO:0003677">
    <property type="term" value="F:DNA binding"/>
    <property type="evidence" value="ECO:0007669"/>
    <property type="project" value="InterPro"/>
</dbReference>
<dbReference type="PANTHER" id="PTHR11800">
    <property type="entry name" value="DNA-DIRECTED RNA POLYMERASE"/>
    <property type="match status" value="1"/>
</dbReference>
<protein>
    <recommendedName>
        <fullName evidence="2">DNA-directed RNA polymerases I and III subunit RPAC1</fullName>
    </recommendedName>
</protein>
<dbReference type="InterPro" id="IPR001514">
    <property type="entry name" value="DNA-dir_RNA_pol_30-40kDasu_CS"/>
</dbReference>
<keyword evidence="3" id="KW-0240">DNA-directed RNA polymerase</keyword>
<dbReference type="EMBL" id="QKKF02033200">
    <property type="protein sequence ID" value="RZF33883.1"/>
    <property type="molecule type" value="Genomic_DNA"/>
</dbReference>
<evidence type="ECO:0000313" key="9">
    <source>
        <dbReference type="Proteomes" id="UP000291343"/>
    </source>
</evidence>
<dbReference type="InterPro" id="IPR050518">
    <property type="entry name" value="Rpo3/RPB3_RNA_Pol_subunit"/>
</dbReference>
<dbReference type="GO" id="GO:0046983">
    <property type="term" value="F:protein dimerization activity"/>
    <property type="evidence" value="ECO:0007669"/>
    <property type="project" value="InterPro"/>
</dbReference>
<dbReference type="Pfam" id="PF01000">
    <property type="entry name" value="RNA_pol_A_bac"/>
    <property type="match status" value="1"/>
</dbReference>
<dbReference type="NCBIfam" id="NF001988">
    <property type="entry name" value="PRK00783.1"/>
    <property type="match status" value="1"/>
</dbReference>
<evidence type="ECO:0000256" key="6">
    <source>
        <dbReference type="ARBA" id="ARBA00025804"/>
    </source>
</evidence>
<dbReference type="InParanoid" id="A0A482WK73"/>
<proteinExistence type="inferred from homology"/>
<dbReference type="SUPFAM" id="SSF56553">
    <property type="entry name" value="Insert subdomain of RNA polymerase alpha subunit"/>
    <property type="match status" value="1"/>
</dbReference>
<dbReference type="InterPro" id="IPR036643">
    <property type="entry name" value="RNApol_insert_sf"/>
</dbReference>
<dbReference type="CDD" id="cd07032">
    <property type="entry name" value="RNAP_I_II_AC40"/>
    <property type="match status" value="1"/>
</dbReference>
<evidence type="ECO:0000256" key="2">
    <source>
        <dbReference type="ARBA" id="ARBA00022083"/>
    </source>
</evidence>
<accession>A0A482WK73</accession>
<evidence type="ECO:0000313" key="8">
    <source>
        <dbReference type="EMBL" id="RZF33883.1"/>
    </source>
</evidence>
<dbReference type="SUPFAM" id="SSF55257">
    <property type="entry name" value="RBP11-like subunits of RNA polymerase"/>
    <property type="match status" value="1"/>
</dbReference>
<dbReference type="Pfam" id="PF01193">
    <property type="entry name" value="RNA_pol_L"/>
    <property type="match status" value="1"/>
</dbReference>
<dbReference type="InterPro" id="IPR022842">
    <property type="entry name" value="RNAP_Rpo3/Rpb3/RPAC1"/>
</dbReference>
<dbReference type="GO" id="GO:0003899">
    <property type="term" value="F:DNA-directed RNA polymerase activity"/>
    <property type="evidence" value="ECO:0007669"/>
    <property type="project" value="InterPro"/>
</dbReference>
<dbReference type="InterPro" id="IPR011263">
    <property type="entry name" value="DNA-dir_RNA_pol_RpoA/D/Rpb3"/>
</dbReference>
<evidence type="ECO:0000256" key="1">
    <source>
        <dbReference type="ARBA" id="ARBA00004123"/>
    </source>
</evidence>
<dbReference type="PANTHER" id="PTHR11800:SF13">
    <property type="entry name" value="DNA-DIRECTED RNA POLYMERASES I AND III SUBUNIT RPAC1"/>
    <property type="match status" value="1"/>
</dbReference>
<dbReference type="SMR" id="A0A482WK73"/>
<keyword evidence="5" id="KW-0539">Nucleus</keyword>
<dbReference type="Gene3D" id="3.30.1360.10">
    <property type="entry name" value="RNA polymerase, RBP11-like subunit"/>
    <property type="match status" value="1"/>
</dbReference>
<dbReference type="PROSITE" id="PS00446">
    <property type="entry name" value="RNA_POL_D_30KD"/>
    <property type="match status" value="1"/>
</dbReference>
<dbReference type="Proteomes" id="UP000291343">
    <property type="component" value="Unassembled WGS sequence"/>
</dbReference>
<comment type="subcellular location">
    <subcellularLocation>
        <location evidence="1">Nucleus</location>
    </subcellularLocation>
</comment>
<dbReference type="InterPro" id="IPR036603">
    <property type="entry name" value="RBP11-like"/>
</dbReference>
<evidence type="ECO:0000259" key="7">
    <source>
        <dbReference type="SMART" id="SM00662"/>
    </source>
</evidence>
<evidence type="ECO:0000256" key="4">
    <source>
        <dbReference type="ARBA" id="ARBA00023163"/>
    </source>
</evidence>
<sequence length="328" mass="37332">MDNSYIMREDNISSEMFLGDLKPWNLQELKKTMKIFVVNYNETEMEFDLVGVHPAIANAFRRILLSEVPTMAIEKVMIYNNTSLIQDEILAHRLGLIPLKADPRRFDFKSEDEGTERDTLEFELKIKCTKNTNAKPDSTNPDELYVNNNVYSKHIKWLPMGRQSNRMKEADVGPVLDDILIAKLRPGHEIDVKMLAVKGIGQDHAKFSPVATATYRLLPQIELVTDVEGEQAVRLQSCFSPGVIGIKEGSNGKKKAYVENARYDSCSRNVLRHNDLKDAVRMGRKRDHFIFTIESTGALTPDNLFLGSVDVLMKKCKDLLDKLNRLES</sequence>
<dbReference type="InterPro" id="IPR033901">
    <property type="entry name" value="RNAPI/III_AC40"/>
</dbReference>
<evidence type="ECO:0000256" key="3">
    <source>
        <dbReference type="ARBA" id="ARBA00022478"/>
    </source>
</evidence>
<dbReference type="FunCoup" id="A0A482WK73">
    <property type="interactions" value="924"/>
</dbReference>
<comment type="similarity">
    <text evidence="6">Belongs to the archaeal Rpo3/eukaryotic RPB3 RNA polymerase subunit family.</text>
</comment>
<dbReference type="Gene3D" id="2.170.120.12">
    <property type="entry name" value="DNA-directed RNA polymerase, insert domain"/>
    <property type="match status" value="1"/>
</dbReference>
<reference evidence="8 9" key="1">
    <citation type="journal article" date="2017" name="Gigascience">
        <title>Genome sequence of the small brown planthopper, Laodelphax striatellus.</title>
        <authorList>
            <person name="Zhu J."/>
            <person name="Jiang F."/>
            <person name="Wang X."/>
            <person name="Yang P."/>
            <person name="Bao Y."/>
            <person name="Zhao W."/>
            <person name="Wang W."/>
            <person name="Lu H."/>
            <person name="Wang Q."/>
            <person name="Cui N."/>
            <person name="Li J."/>
            <person name="Chen X."/>
            <person name="Luo L."/>
            <person name="Yu J."/>
            <person name="Kang L."/>
            <person name="Cui F."/>
        </authorList>
    </citation>
    <scope>NUCLEOTIDE SEQUENCE [LARGE SCALE GENOMIC DNA]</scope>
    <source>
        <strain evidence="8">Lst14</strain>
    </source>
</reference>
<keyword evidence="4" id="KW-0804">Transcription</keyword>
<gene>
    <name evidence="8" type="ORF">LSTR_LSTR009907</name>
</gene>
<dbReference type="GO" id="GO:0005736">
    <property type="term" value="C:RNA polymerase I complex"/>
    <property type="evidence" value="ECO:0007669"/>
    <property type="project" value="TreeGrafter"/>
</dbReference>
<dbReference type="HAMAP" id="MF_00320">
    <property type="entry name" value="RNApol_arch_Rpo3"/>
    <property type="match status" value="1"/>
</dbReference>
<name>A0A482WK73_LAOST</name>
<dbReference type="GO" id="GO:0005666">
    <property type="term" value="C:RNA polymerase III complex"/>
    <property type="evidence" value="ECO:0007669"/>
    <property type="project" value="TreeGrafter"/>
</dbReference>
<dbReference type="InterPro" id="IPR011262">
    <property type="entry name" value="DNA-dir_RNA_pol_insert"/>
</dbReference>